<evidence type="ECO:0000256" key="5">
    <source>
        <dbReference type="ARBA" id="ARBA00022856"/>
    </source>
</evidence>
<feature type="transmembrane region" description="Helical" evidence="9">
    <location>
        <begin position="134"/>
        <end position="153"/>
    </location>
</feature>
<evidence type="ECO:0000256" key="2">
    <source>
        <dbReference type="ARBA" id="ARBA00022448"/>
    </source>
</evidence>
<evidence type="ECO:0000256" key="9">
    <source>
        <dbReference type="RuleBase" id="RU363032"/>
    </source>
</evidence>
<sequence>MTLANMTPTSVAGTISRPSRRTLTLRYIRRNKGLAIGLAILVVLALFTIIGLLVIDPKKAYPLSAALKQPPSLKYPFGTDFFGRDLLAAMVVGTWQTAFIGVLAGGIGTLVGVVLGFIAAYFGGWIDAGIRTICQILTPIPVLLIQVVVAGSLDKRDVTIVTMAMIVAMLAWMGPTLVIRAQVLTMKERQFVAVAKLSGVSDMGIIFKEILPNLLPFIAAAFVGQVFGAVFASFYLAVLGLGPLREPLLGNIIWAAQSQGAFFNGWWWWPLEPAFAMILILGALALVNMGLDELANPRVRKTE</sequence>
<evidence type="ECO:0000256" key="4">
    <source>
        <dbReference type="ARBA" id="ARBA00022692"/>
    </source>
</evidence>
<keyword evidence="2 9" id="KW-0813">Transport</keyword>
<keyword evidence="4 9" id="KW-0812">Transmembrane</keyword>
<keyword evidence="5" id="KW-0571">Peptide transport</keyword>
<dbReference type="Pfam" id="PF00528">
    <property type="entry name" value="BPD_transp_1"/>
    <property type="match status" value="1"/>
</dbReference>
<feature type="transmembrane region" description="Helical" evidence="9">
    <location>
        <begin position="34"/>
        <end position="55"/>
    </location>
</feature>
<gene>
    <name evidence="11" type="ORF">GCM10010862_30880</name>
</gene>
<dbReference type="InterPro" id="IPR035906">
    <property type="entry name" value="MetI-like_sf"/>
</dbReference>
<dbReference type="InterPro" id="IPR050366">
    <property type="entry name" value="BP-dependent_transpt_permease"/>
</dbReference>
<dbReference type="InterPro" id="IPR000515">
    <property type="entry name" value="MetI-like"/>
</dbReference>
<evidence type="ECO:0000256" key="3">
    <source>
        <dbReference type="ARBA" id="ARBA00022475"/>
    </source>
</evidence>
<dbReference type="EMBL" id="BSNS01000012">
    <property type="protein sequence ID" value="GLQ55829.1"/>
    <property type="molecule type" value="Genomic_DNA"/>
</dbReference>
<evidence type="ECO:0000259" key="10">
    <source>
        <dbReference type="PROSITE" id="PS50928"/>
    </source>
</evidence>
<dbReference type="PANTHER" id="PTHR43386">
    <property type="entry name" value="OLIGOPEPTIDE TRANSPORT SYSTEM PERMEASE PROTEIN APPC"/>
    <property type="match status" value="1"/>
</dbReference>
<dbReference type="RefSeq" id="WP_284341240.1">
    <property type="nucleotide sequence ID" value="NZ_BSNS01000012.1"/>
</dbReference>
<reference evidence="12" key="1">
    <citation type="journal article" date="2019" name="Int. J. Syst. Evol. Microbiol.">
        <title>The Global Catalogue of Microorganisms (GCM) 10K type strain sequencing project: providing services to taxonomists for standard genome sequencing and annotation.</title>
        <authorList>
            <consortium name="The Broad Institute Genomics Platform"/>
            <consortium name="The Broad Institute Genome Sequencing Center for Infectious Disease"/>
            <person name="Wu L."/>
            <person name="Ma J."/>
        </authorList>
    </citation>
    <scope>NUCLEOTIDE SEQUENCE [LARGE SCALE GENOMIC DNA]</scope>
    <source>
        <strain evidence="12">NBRC 112416</strain>
    </source>
</reference>
<feature type="transmembrane region" description="Helical" evidence="9">
    <location>
        <begin position="217"/>
        <end position="241"/>
    </location>
</feature>
<feature type="domain" description="ABC transmembrane type-1" evidence="10">
    <location>
        <begin position="94"/>
        <end position="290"/>
    </location>
</feature>
<dbReference type="CDD" id="cd06261">
    <property type="entry name" value="TM_PBP2"/>
    <property type="match status" value="1"/>
</dbReference>
<dbReference type="PANTHER" id="PTHR43386:SF1">
    <property type="entry name" value="D,D-DIPEPTIDE TRANSPORT SYSTEM PERMEASE PROTEIN DDPC-RELATED"/>
    <property type="match status" value="1"/>
</dbReference>
<keyword evidence="7 9" id="KW-1133">Transmembrane helix</keyword>
<feature type="transmembrane region" description="Helical" evidence="9">
    <location>
        <begin position="274"/>
        <end position="291"/>
    </location>
</feature>
<name>A0ABQ5W7S0_9HYPH</name>
<dbReference type="Proteomes" id="UP001156691">
    <property type="component" value="Unassembled WGS sequence"/>
</dbReference>
<organism evidence="11 12">
    <name type="scientific">Devosia nitrariae</name>
    <dbReference type="NCBI Taxonomy" id="2071872"/>
    <lineage>
        <taxon>Bacteria</taxon>
        <taxon>Pseudomonadati</taxon>
        <taxon>Pseudomonadota</taxon>
        <taxon>Alphaproteobacteria</taxon>
        <taxon>Hyphomicrobiales</taxon>
        <taxon>Devosiaceae</taxon>
        <taxon>Devosia</taxon>
    </lineage>
</organism>
<evidence type="ECO:0000313" key="11">
    <source>
        <dbReference type="EMBL" id="GLQ55829.1"/>
    </source>
</evidence>
<keyword evidence="3" id="KW-1003">Cell membrane</keyword>
<evidence type="ECO:0000256" key="6">
    <source>
        <dbReference type="ARBA" id="ARBA00022927"/>
    </source>
</evidence>
<comment type="subcellular location">
    <subcellularLocation>
        <location evidence="1 9">Cell membrane</location>
        <topology evidence="1 9">Multi-pass membrane protein</topology>
    </subcellularLocation>
</comment>
<feature type="transmembrane region" description="Helical" evidence="9">
    <location>
        <begin position="98"/>
        <end position="122"/>
    </location>
</feature>
<comment type="similarity">
    <text evidence="9">Belongs to the binding-protein-dependent transport system permease family.</text>
</comment>
<keyword evidence="12" id="KW-1185">Reference proteome</keyword>
<accession>A0ABQ5W7S0</accession>
<evidence type="ECO:0000256" key="8">
    <source>
        <dbReference type="ARBA" id="ARBA00023136"/>
    </source>
</evidence>
<protein>
    <submittedName>
        <fullName evidence="11">Peptide ABC transporter permease</fullName>
    </submittedName>
</protein>
<dbReference type="PROSITE" id="PS50928">
    <property type="entry name" value="ABC_TM1"/>
    <property type="match status" value="1"/>
</dbReference>
<feature type="transmembrane region" description="Helical" evidence="9">
    <location>
        <begin position="159"/>
        <end position="179"/>
    </location>
</feature>
<dbReference type="SUPFAM" id="SSF161098">
    <property type="entry name" value="MetI-like"/>
    <property type="match status" value="1"/>
</dbReference>
<comment type="caution">
    <text evidence="11">The sequence shown here is derived from an EMBL/GenBank/DDBJ whole genome shotgun (WGS) entry which is preliminary data.</text>
</comment>
<keyword evidence="8 9" id="KW-0472">Membrane</keyword>
<evidence type="ECO:0000256" key="1">
    <source>
        <dbReference type="ARBA" id="ARBA00004651"/>
    </source>
</evidence>
<dbReference type="Gene3D" id="1.10.3720.10">
    <property type="entry name" value="MetI-like"/>
    <property type="match status" value="1"/>
</dbReference>
<keyword evidence="6" id="KW-0653">Protein transport</keyword>
<proteinExistence type="inferred from homology"/>
<evidence type="ECO:0000313" key="12">
    <source>
        <dbReference type="Proteomes" id="UP001156691"/>
    </source>
</evidence>
<evidence type="ECO:0000256" key="7">
    <source>
        <dbReference type="ARBA" id="ARBA00022989"/>
    </source>
</evidence>